<accession>A0ABQ4UL52</accession>
<dbReference type="PROSITE" id="PS00211">
    <property type="entry name" value="ABC_TRANSPORTER_1"/>
    <property type="match status" value="1"/>
</dbReference>
<evidence type="ECO:0000313" key="8">
    <source>
        <dbReference type="Proteomes" id="UP001055039"/>
    </source>
</evidence>
<keyword evidence="2" id="KW-0813">Transport</keyword>
<dbReference type="SMART" id="SM00382">
    <property type="entry name" value="AAA"/>
    <property type="match status" value="1"/>
</dbReference>
<keyword evidence="3" id="KW-0547">Nucleotide-binding</keyword>
<gene>
    <name evidence="7" type="primary">livF_3</name>
    <name evidence="7" type="ORF">LNAOJCKE_5256</name>
</gene>
<reference evidence="7" key="2">
    <citation type="submission" date="2021-08" db="EMBL/GenBank/DDBJ databases">
        <authorList>
            <person name="Tani A."/>
            <person name="Ola A."/>
            <person name="Ogura Y."/>
            <person name="Katsura K."/>
            <person name="Hayashi T."/>
        </authorList>
    </citation>
    <scope>NUCLEOTIDE SEQUENCE</scope>
    <source>
        <strain evidence="7">NBRC 15686</strain>
    </source>
</reference>
<dbReference type="CDD" id="cd03224">
    <property type="entry name" value="ABC_TM1139_LivF_branched"/>
    <property type="match status" value="1"/>
</dbReference>
<evidence type="ECO:0000256" key="1">
    <source>
        <dbReference type="ARBA" id="ARBA00005417"/>
    </source>
</evidence>
<dbReference type="PROSITE" id="PS50893">
    <property type="entry name" value="ABC_TRANSPORTER_2"/>
    <property type="match status" value="1"/>
</dbReference>
<dbReference type="InterPro" id="IPR017871">
    <property type="entry name" value="ABC_transporter-like_CS"/>
</dbReference>
<keyword evidence="5" id="KW-0029">Amino-acid transport</keyword>
<feature type="domain" description="ABC transporter" evidence="6">
    <location>
        <begin position="6"/>
        <end position="238"/>
    </location>
</feature>
<comment type="caution">
    <text evidence="7">The sequence shown here is derived from an EMBL/GenBank/DDBJ whole genome shotgun (WGS) entry which is preliminary data.</text>
</comment>
<dbReference type="PANTHER" id="PTHR43820">
    <property type="entry name" value="HIGH-AFFINITY BRANCHED-CHAIN AMINO ACID TRANSPORT ATP-BINDING PROTEIN LIVF"/>
    <property type="match status" value="1"/>
</dbReference>
<name>A0ABQ4UL52_9HYPH</name>
<dbReference type="GO" id="GO:0005524">
    <property type="term" value="F:ATP binding"/>
    <property type="evidence" value="ECO:0007669"/>
    <property type="project" value="UniProtKB-KW"/>
</dbReference>
<organism evidence="7 8">
    <name type="scientific">Methylorubrum aminovorans</name>
    <dbReference type="NCBI Taxonomy" id="269069"/>
    <lineage>
        <taxon>Bacteria</taxon>
        <taxon>Pseudomonadati</taxon>
        <taxon>Pseudomonadota</taxon>
        <taxon>Alphaproteobacteria</taxon>
        <taxon>Hyphomicrobiales</taxon>
        <taxon>Methylobacteriaceae</taxon>
        <taxon>Methylorubrum</taxon>
    </lineage>
</organism>
<comment type="similarity">
    <text evidence="1">Belongs to the ABC transporter superfamily.</text>
</comment>
<evidence type="ECO:0000313" key="7">
    <source>
        <dbReference type="EMBL" id="GJE68020.1"/>
    </source>
</evidence>
<proteinExistence type="inferred from homology"/>
<protein>
    <submittedName>
        <fullName evidence="7">High-affinity branched-chain amino acid transport ATP-binding protein LivF</fullName>
    </submittedName>
</protein>
<dbReference type="EMBL" id="BPRC01000040">
    <property type="protein sequence ID" value="GJE68020.1"/>
    <property type="molecule type" value="Genomic_DNA"/>
</dbReference>
<dbReference type="SUPFAM" id="SSF52540">
    <property type="entry name" value="P-loop containing nucleoside triphosphate hydrolases"/>
    <property type="match status" value="1"/>
</dbReference>
<keyword evidence="8" id="KW-1185">Reference proteome</keyword>
<dbReference type="Pfam" id="PF00005">
    <property type="entry name" value="ABC_tran"/>
    <property type="match status" value="1"/>
</dbReference>
<dbReference type="Gene3D" id="3.40.50.300">
    <property type="entry name" value="P-loop containing nucleotide triphosphate hydrolases"/>
    <property type="match status" value="1"/>
</dbReference>
<evidence type="ECO:0000256" key="3">
    <source>
        <dbReference type="ARBA" id="ARBA00022741"/>
    </source>
</evidence>
<evidence type="ECO:0000259" key="6">
    <source>
        <dbReference type="PROSITE" id="PS50893"/>
    </source>
</evidence>
<sequence length="238" mass="26031">MTRMTLSVNGVNAGYGRRQVLRSISFSVPEGSVVGVIGPNGHGKSTLMRAISGLNPVWSGEIFLDGTAVHQLPAHQRVARGVVHIPQGDLVFAEMTIEENLKLGAIIVPDNDEVERRLSQVYDIFPRLLERREQIAGTLSGGERRMLGIGRGLMTGGQIMLLDEPSLGLAPKIIDEIYENLSSLRLISPTLIIVEENPIRLQEVADYIYLMDNGEFVWNGRAKELSGAADLLKTYLGG</sequence>
<dbReference type="Proteomes" id="UP001055039">
    <property type="component" value="Unassembled WGS sequence"/>
</dbReference>
<evidence type="ECO:0000256" key="2">
    <source>
        <dbReference type="ARBA" id="ARBA00022448"/>
    </source>
</evidence>
<dbReference type="InterPro" id="IPR003439">
    <property type="entry name" value="ABC_transporter-like_ATP-bd"/>
</dbReference>
<dbReference type="InterPro" id="IPR052156">
    <property type="entry name" value="BCAA_Transport_ATP-bd_LivF"/>
</dbReference>
<reference evidence="7" key="1">
    <citation type="journal article" date="2021" name="Front. Microbiol.">
        <title>Comprehensive Comparative Genomics and Phenotyping of Methylobacterium Species.</title>
        <authorList>
            <person name="Alessa O."/>
            <person name="Ogura Y."/>
            <person name="Fujitani Y."/>
            <person name="Takami H."/>
            <person name="Hayashi T."/>
            <person name="Sahin N."/>
            <person name="Tani A."/>
        </authorList>
    </citation>
    <scope>NUCLEOTIDE SEQUENCE</scope>
    <source>
        <strain evidence="7">NBRC 15686</strain>
    </source>
</reference>
<dbReference type="PANTHER" id="PTHR43820:SF4">
    <property type="entry name" value="HIGH-AFFINITY BRANCHED-CHAIN AMINO ACID TRANSPORT ATP-BINDING PROTEIN LIVF"/>
    <property type="match status" value="1"/>
</dbReference>
<evidence type="ECO:0000256" key="5">
    <source>
        <dbReference type="ARBA" id="ARBA00022970"/>
    </source>
</evidence>
<dbReference type="InterPro" id="IPR003593">
    <property type="entry name" value="AAA+_ATPase"/>
</dbReference>
<keyword evidence="4 7" id="KW-0067">ATP-binding</keyword>
<evidence type="ECO:0000256" key="4">
    <source>
        <dbReference type="ARBA" id="ARBA00022840"/>
    </source>
</evidence>
<dbReference type="RefSeq" id="WP_238228896.1">
    <property type="nucleotide sequence ID" value="NZ_BAAADH010000058.1"/>
</dbReference>
<dbReference type="InterPro" id="IPR027417">
    <property type="entry name" value="P-loop_NTPase"/>
</dbReference>